<evidence type="ECO:0000313" key="2">
    <source>
        <dbReference type="EMBL" id="MBA2858269.1"/>
    </source>
</evidence>
<evidence type="ECO:0000256" key="1">
    <source>
        <dbReference type="SAM" id="MobiDB-lite"/>
    </source>
</evidence>
<evidence type="ECO:0000313" key="3">
    <source>
        <dbReference type="Proteomes" id="UP000558015"/>
    </source>
</evidence>
<comment type="caution">
    <text evidence="2">The sequence shown here is derived from an EMBL/GenBank/DDBJ whole genome shotgun (WGS) entry which is preliminary data.</text>
</comment>
<dbReference type="EMBL" id="JACDUN010000001">
    <property type="protein sequence ID" value="MBA2858269.1"/>
    <property type="molecule type" value="Genomic_DNA"/>
</dbReference>
<dbReference type="AlphaFoldDB" id="A0A7J9PA47"/>
<protein>
    <submittedName>
        <fullName evidence="2">Uncharacterized protein</fullName>
    </submittedName>
</protein>
<gene>
    <name evidence="2" type="ORF">HNP93_000970</name>
</gene>
<feature type="region of interest" description="Disordered" evidence="1">
    <location>
        <begin position="1"/>
        <end position="21"/>
    </location>
</feature>
<accession>A0A7J9PA47</accession>
<name>A0A7J9PA47_METMI</name>
<sequence>MGLNDDKGKINSSSSIKEADDGMEECQIITTFKVPAGALDNRDLVNLEKDHRVGTQIYLNNKSFNLGGK</sequence>
<dbReference type="Proteomes" id="UP000558015">
    <property type="component" value="Unassembled WGS sequence"/>
</dbReference>
<dbReference type="RefSeq" id="WP_012192873.1">
    <property type="nucleotide sequence ID" value="NZ_JACDUN010000001.1"/>
</dbReference>
<proteinExistence type="predicted"/>
<reference evidence="2 3" key="1">
    <citation type="submission" date="2020-07" db="EMBL/GenBank/DDBJ databases">
        <title>Genomic Encyclopedia of Type Strains, Phase IV (KMG-V): Genome sequencing to study the core and pangenomes of soil and plant-associated prokaryotes.</title>
        <authorList>
            <person name="Whitman W."/>
        </authorList>
    </citation>
    <scope>NUCLEOTIDE SEQUENCE [LARGE SCALE GENOMIC DNA]</scope>
    <source>
        <strain evidence="2 3">C12</strain>
    </source>
</reference>
<organism evidence="2 3">
    <name type="scientific">Methanococcus maripaludis</name>
    <name type="common">Methanococcus deltae</name>
    <dbReference type="NCBI Taxonomy" id="39152"/>
    <lineage>
        <taxon>Archaea</taxon>
        <taxon>Methanobacteriati</taxon>
        <taxon>Methanobacteriota</taxon>
        <taxon>Methanomada group</taxon>
        <taxon>Methanococci</taxon>
        <taxon>Methanococcales</taxon>
        <taxon>Methanococcaceae</taxon>
        <taxon>Methanococcus</taxon>
    </lineage>
</organism>